<dbReference type="AlphaFoldDB" id="A0A1H8J642"/>
<gene>
    <name evidence="1" type="ORF">SAMN05192574_10440</name>
</gene>
<reference evidence="2" key="1">
    <citation type="submission" date="2016-10" db="EMBL/GenBank/DDBJ databases">
        <authorList>
            <person name="Varghese N."/>
            <person name="Submissions S."/>
        </authorList>
    </citation>
    <scope>NUCLEOTIDE SEQUENCE [LARGE SCALE GENOMIC DNA]</scope>
    <source>
        <strain evidence="2">Gh-48</strain>
    </source>
</reference>
<dbReference type="RefSeq" id="WP_091211165.1">
    <property type="nucleotide sequence ID" value="NZ_FOCL01000004.1"/>
</dbReference>
<evidence type="ECO:0008006" key="3">
    <source>
        <dbReference type="Google" id="ProtNLM"/>
    </source>
</evidence>
<dbReference type="OrthoDB" id="9760040at2"/>
<organism evidence="1 2">
    <name type="scientific">Mucilaginibacter gossypiicola</name>
    <dbReference type="NCBI Taxonomy" id="551995"/>
    <lineage>
        <taxon>Bacteria</taxon>
        <taxon>Pseudomonadati</taxon>
        <taxon>Bacteroidota</taxon>
        <taxon>Sphingobacteriia</taxon>
        <taxon>Sphingobacteriales</taxon>
        <taxon>Sphingobacteriaceae</taxon>
        <taxon>Mucilaginibacter</taxon>
    </lineage>
</organism>
<accession>A0A1H8J642</accession>
<dbReference type="PANTHER" id="PTHR33361:SF2">
    <property type="entry name" value="DUF885 DOMAIN-CONTAINING PROTEIN"/>
    <property type="match status" value="1"/>
</dbReference>
<keyword evidence="2" id="KW-1185">Reference proteome</keyword>
<sequence length="431" mass="49838">MKVFIVAASAFMLSVFPVKKQQTFDAFCKDFVAGYNGLHLPQLELSYVSGLEHIGTAADVQKQLDFFTKAKTGLSAFEADQLNESEKVDYELISYETGLNLERITLEQDWLKNKPAAVPTNGIINIPNGKAWYTYLLKRWTSANATPDEIYQFGLTEVSRVQKHIDAIRLQTGLSEDDFYKHLNDPSFFISDPKVVQQSFENTKEIIYANLPKLFNNTNIAPLKIEKGESRQLAQTPGYYDSNVFYYNLFDKPYNKRQIDWLFIHEGVPGHHYQASIEAQTKTSAVQQLFYYMGFAEGWGAYTEELGKQLGVYKTPYDELGKWEWDIVRSVRVPLDVALNYYGWTDEQALAFWKKNIRGQDDIAMREIARMRRWPAQVVTYKYGALQILHWKEELQQKQGAKFNIRDFHSRVLDHGSLPLFMVKENVFKKG</sequence>
<evidence type="ECO:0000313" key="1">
    <source>
        <dbReference type="EMBL" id="SEN75677.1"/>
    </source>
</evidence>
<dbReference type="Proteomes" id="UP000198942">
    <property type="component" value="Unassembled WGS sequence"/>
</dbReference>
<name>A0A1H8J642_9SPHI</name>
<evidence type="ECO:0000313" key="2">
    <source>
        <dbReference type="Proteomes" id="UP000198942"/>
    </source>
</evidence>
<proteinExistence type="predicted"/>
<dbReference type="PANTHER" id="PTHR33361">
    <property type="entry name" value="GLR0591 PROTEIN"/>
    <property type="match status" value="1"/>
</dbReference>
<dbReference type="EMBL" id="FOCL01000004">
    <property type="protein sequence ID" value="SEN75677.1"/>
    <property type="molecule type" value="Genomic_DNA"/>
</dbReference>
<dbReference type="STRING" id="551995.SAMN05192574_10440"/>
<dbReference type="InterPro" id="IPR010281">
    <property type="entry name" value="DUF885"/>
</dbReference>
<protein>
    <recommendedName>
        <fullName evidence="3">DUF885 domain-containing protein</fullName>
    </recommendedName>
</protein>
<dbReference type="Pfam" id="PF05960">
    <property type="entry name" value="DUF885"/>
    <property type="match status" value="1"/>
</dbReference>